<organism evidence="6 7">
    <name type="scientific">Mycolicibacterium aichiense</name>
    <dbReference type="NCBI Taxonomy" id="1799"/>
    <lineage>
        <taxon>Bacteria</taxon>
        <taxon>Bacillati</taxon>
        <taxon>Actinomycetota</taxon>
        <taxon>Actinomycetes</taxon>
        <taxon>Mycobacteriales</taxon>
        <taxon>Mycobacteriaceae</taxon>
        <taxon>Mycolicibacterium</taxon>
    </lineage>
</organism>
<name>A0AAD1MB19_9MYCO</name>
<comment type="similarity">
    <text evidence="5">Belongs to the creatininase superfamily.</text>
</comment>
<evidence type="ECO:0000313" key="6">
    <source>
        <dbReference type="EMBL" id="BBX06060.1"/>
    </source>
</evidence>
<dbReference type="InterPro" id="IPR031034">
    <property type="entry name" value="Creatininase"/>
</dbReference>
<dbReference type="KEGG" id="maic:MAIC_08630"/>
<dbReference type="GO" id="GO:0006601">
    <property type="term" value="P:creatine biosynthetic process"/>
    <property type="evidence" value="ECO:0007669"/>
    <property type="project" value="InterPro"/>
</dbReference>
<gene>
    <name evidence="6" type="ORF">MAIC_08630</name>
</gene>
<dbReference type="SUPFAM" id="SSF102215">
    <property type="entry name" value="Creatininase"/>
    <property type="match status" value="1"/>
</dbReference>
<evidence type="ECO:0000256" key="3">
    <source>
        <dbReference type="ARBA" id="ARBA00022801"/>
    </source>
</evidence>
<dbReference type="InterPro" id="IPR024087">
    <property type="entry name" value="Creatininase-like_sf"/>
</dbReference>
<keyword evidence="7" id="KW-1185">Reference proteome</keyword>
<evidence type="ECO:0000256" key="1">
    <source>
        <dbReference type="ARBA" id="ARBA00001947"/>
    </source>
</evidence>
<dbReference type="AlphaFoldDB" id="A0AAD1MB19"/>
<dbReference type="GO" id="GO:0046872">
    <property type="term" value="F:metal ion binding"/>
    <property type="evidence" value="ECO:0007669"/>
    <property type="project" value="UniProtKB-KW"/>
</dbReference>
<evidence type="ECO:0000313" key="7">
    <source>
        <dbReference type="Proteomes" id="UP000467327"/>
    </source>
</evidence>
<evidence type="ECO:0000256" key="4">
    <source>
        <dbReference type="ARBA" id="ARBA00022833"/>
    </source>
</evidence>
<dbReference type="InterPro" id="IPR003785">
    <property type="entry name" value="Creatininase/forma_Hydrolase"/>
</dbReference>
<protein>
    <submittedName>
        <fullName evidence="6">Creatininase</fullName>
    </submittedName>
</protein>
<dbReference type="GO" id="GO:0047789">
    <property type="term" value="F:creatininase activity"/>
    <property type="evidence" value="ECO:0007669"/>
    <property type="project" value="InterPro"/>
</dbReference>
<dbReference type="PANTHER" id="PTHR35005">
    <property type="entry name" value="3-DEHYDRO-SCYLLO-INOSOSE HYDROLASE"/>
    <property type="match status" value="1"/>
</dbReference>
<reference evidence="6 7" key="1">
    <citation type="journal article" date="2019" name="Emerg. Microbes Infect.">
        <title>Comprehensive subspecies identification of 175 nontuberculous mycobacteria species based on 7547 genomic profiles.</title>
        <authorList>
            <person name="Matsumoto Y."/>
            <person name="Kinjo T."/>
            <person name="Motooka D."/>
            <person name="Nabeya D."/>
            <person name="Jung N."/>
            <person name="Uechi K."/>
            <person name="Horii T."/>
            <person name="Iida T."/>
            <person name="Fujita J."/>
            <person name="Nakamura S."/>
        </authorList>
    </citation>
    <scope>NUCLEOTIDE SEQUENCE [LARGE SCALE GENOMIC DNA]</scope>
    <source>
        <strain evidence="6 7">JCM 6376</strain>
    </source>
</reference>
<dbReference type="Gene3D" id="3.40.50.10310">
    <property type="entry name" value="Creatininase"/>
    <property type="match status" value="1"/>
</dbReference>
<keyword evidence="4" id="KW-0862">Zinc</keyword>
<accession>A0AAD1MB19</accession>
<dbReference type="EMBL" id="AP022561">
    <property type="protein sequence ID" value="BBX06060.1"/>
    <property type="molecule type" value="Genomic_DNA"/>
</dbReference>
<keyword evidence="3" id="KW-0378">Hydrolase</keyword>
<dbReference type="GO" id="GO:0009231">
    <property type="term" value="P:riboflavin biosynthetic process"/>
    <property type="evidence" value="ECO:0007669"/>
    <property type="project" value="TreeGrafter"/>
</dbReference>
<sequence length="277" mass="30019">MTHDLMKPAIGAGTTEYEWMTWPEIAAAAAADAPIVIAVGSTEQHGPHLPVSADWVIPQTLLRLAAAKRPFVVGPALRLGYRSRPASGGGQQFPGTLSLRATTFIAMIEDLLDELIRTGFRRIMLYNWHFENTNFVYEPAYLVSGRSPGVKIVVVENAMPEFGAADLGVLFPDGFPGLALEHAAVIETSLFEYLRPATVRMDRIVDDAPARNVPWDVLPIDPSMSTATGVLASATQATAAKGELLATRIVDHIVSILDAEFEPIERDAMLLTADRDS</sequence>
<dbReference type="GO" id="GO:0006602">
    <property type="term" value="P:creatinine catabolic process"/>
    <property type="evidence" value="ECO:0007669"/>
    <property type="project" value="InterPro"/>
</dbReference>
<dbReference type="NCBIfam" id="TIGR04448">
    <property type="entry name" value="creatininase"/>
    <property type="match status" value="1"/>
</dbReference>
<comment type="cofactor">
    <cofactor evidence="1">
        <name>Zn(2+)</name>
        <dbReference type="ChEBI" id="CHEBI:29105"/>
    </cofactor>
</comment>
<dbReference type="Pfam" id="PF02633">
    <property type="entry name" value="Creatininase"/>
    <property type="match status" value="1"/>
</dbReference>
<evidence type="ECO:0000256" key="5">
    <source>
        <dbReference type="ARBA" id="ARBA00024029"/>
    </source>
</evidence>
<proteinExistence type="inferred from homology"/>
<dbReference type="PANTHER" id="PTHR35005:SF1">
    <property type="entry name" value="2-AMINO-5-FORMYLAMINO-6-RIBOSYLAMINOPYRIMIDIN-4(3H)-ONE 5'-MONOPHOSPHATE DEFORMYLASE"/>
    <property type="match status" value="1"/>
</dbReference>
<dbReference type="RefSeq" id="WP_232077479.1">
    <property type="nucleotide sequence ID" value="NZ_AP022561.1"/>
</dbReference>
<keyword evidence="2" id="KW-0479">Metal-binding</keyword>
<evidence type="ECO:0000256" key="2">
    <source>
        <dbReference type="ARBA" id="ARBA00022723"/>
    </source>
</evidence>
<dbReference type="GO" id="GO:0016811">
    <property type="term" value="F:hydrolase activity, acting on carbon-nitrogen (but not peptide) bonds, in linear amides"/>
    <property type="evidence" value="ECO:0007669"/>
    <property type="project" value="TreeGrafter"/>
</dbReference>
<dbReference type="Proteomes" id="UP000467327">
    <property type="component" value="Chromosome"/>
</dbReference>